<dbReference type="InterPro" id="IPR012337">
    <property type="entry name" value="RNaseH-like_sf"/>
</dbReference>
<feature type="domain" description="CCHC-type" evidence="3">
    <location>
        <begin position="383"/>
        <end position="398"/>
    </location>
</feature>
<organism evidence="4 5">
    <name type="scientific">Aedes albopictus</name>
    <name type="common">Asian tiger mosquito</name>
    <name type="synonym">Stegomyia albopicta</name>
    <dbReference type="NCBI Taxonomy" id="7160"/>
    <lineage>
        <taxon>Eukaryota</taxon>
        <taxon>Metazoa</taxon>
        <taxon>Ecdysozoa</taxon>
        <taxon>Arthropoda</taxon>
        <taxon>Hexapoda</taxon>
        <taxon>Insecta</taxon>
        <taxon>Pterygota</taxon>
        <taxon>Neoptera</taxon>
        <taxon>Endopterygota</taxon>
        <taxon>Diptera</taxon>
        <taxon>Nematocera</taxon>
        <taxon>Culicoidea</taxon>
        <taxon>Culicidae</taxon>
        <taxon>Culicinae</taxon>
        <taxon>Aedini</taxon>
        <taxon>Aedes</taxon>
        <taxon>Stegomyia</taxon>
    </lineage>
</organism>
<evidence type="ECO:0000256" key="1">
    <source>
        <dbReference type="PROSITE-ProRule" id="PRU00047"/>
    </source>
</evidence>
<keyword evidence="1" id="KW-0862">Zinc</keyword>
<dbReference type="InterPro" id="IPR036397">
    <property type="entry name" value="RNaseH_sf"/>
</dbReference>
<dbReference type="SUPFAM" id="SSF57756">
    <property type="entry name" value="Retrovirus zinc finger-like domains"/>
    <property type="match status" value="1"/>
</dbReference>
<proteinExistence type="predicted"/>
<dbReference type="EnsemblMetazoa" id="AALFPA23_011237.R15902">
    <property type="protein sequence ID" value="AALFPA23_011237.P15902"/>
    <property type="gene ID" value="AALFPA23_011237"/>
</dbReference>
<protein>
    <recommendedName>
        <fullName evidence="3">CCHC-type domain-containing protein</fullName>
    </recommendedName>
</protein>
<dbReference type="InterPro" id="IPR043502">
    <property type="entry name" value="DNA/RNA_pol_sf"/>
</dbReference>
<dbReference type="InterPro" id="IPR036875">
    <property type="entry name" value="Znf_CCHC_sf"/>
</dbReference>
<keyword evidence="5" id="KW-1185">Reference proteome</keyword>
<feature type="region of interest" description="Disordered" evidence="2">
    <location>
        <begin position="1113"/>
        <end position="1146"/>
    </location>
</feature>
<evidence type="ECO:0000313" key="4">
    <source>
        <dbReference type="EnsemblMetazoa" id="AALFPA23_011237.P15902"/>
    </source>
</evidence>
<dbReference type="PANTHER" id="PTHR47331">
    <property type="entry name" value="PHD-TYPE DOMAIN-CONTAINING PROTEIN"/>
    <property type="match status" value="1"/>
</dbReference>
<feature type="compositionally biased region" description="Low complexity" evidence="2">
    <location>
        <begin position="333"/>
        <end position="342"/>
    </location>
</feature>
<keyword evidence="1" id="KW-0863">Zinc-finger</keyword>
<reference evidence="4" key="2">
    <citation type="submission" date="2025-05" db="UniProtKB">
        <authorList>
            <consortium name="EnsemblMetazoa"/>
        </authorList>
    </citation>
    <scope>IDENTIFICATION</scope>
    <source>
        <strain evidence="4">Foshan</strain>
    </source>
</reference>
<name>A0ABM1YQH8_AEDAL</name>
<dbReference type="Pfam" id="PF03564">
    <property type="entry name" value="DUF1759"/>
    <property type="match status" value="1"/>
</dbReference>
<dbReference type="Gene3D" id="4.10.60.10">
    <property type="entry name" value="Zinc finger, CCHC-type"/>
    <property type="match status" value="1"/>
</dbReference>
<feature type="region of interest" description="Disordered" evidence="2">
    <location>
        <begin position="318"/>
        <end position="342"/>
    </location>
</feature>
<evidence type="ECO:0000256" key="2">
    <source>
        <dbReference type="SAM" id="MobiDB-lite"/>
    </source>
</evidence>
<dbReference type="CDD" id="cd01644">
    <property type="entry name" value="RT_pepA17"/>
    <property type="match status" value="1"/>
</dbReference>
<dbReference type="SUPFAM" id="SSF56672">
    <property type="entry name" value="DNA/RNA polymerases"/>
    <property type="match status" value="1"/>
</dbReference>
<dbReference type="GeneID" id="134291506"/>
<dbReference type="Proteomes" id="UP000069940">
    <property type="component" value="Unassembled WGS sequence"/>
</dbReference>
<dbReference type="InterPro" id="IPR001878">
    <property type="entry name" value="Znf_CCHC"/>
</dbReference>
<dbReference type="Gene3D" id="3.30.420.10">
    <property type="entry name" value="Ribonuclease H-like superfamily/Ribonuclease H"/>
    <property type="match status" value="1"/>
</dbReference>
<dbReference type="PROSITE" id="PS50158">
    <property type="entry name" value="ZF_CCHC"/>
    <property type="match status" value="1"/>
</dbReference>
<feature type="region of interest" description="Disordered" evidence="2">
    <location>
        <begin position="418"/>
        <end position="462"/>
    </location>
</feature>
<dbReference type="PANTHER" id="PTHR47331:SF1">
    <property type="entry name" value="GAG-LIKE PROTEIN"/>
    <property type="match status" value="1"/>
</dbReference>
<evidence type="ECO:0000259" key="3">
    <source>
        <dbReference type="PROSITE" id="PS50158"/>
    </source>
</evidence>
<sequence>MKHTPMKSSKMASSSEEELSTLVQLRGMAQGNITRIKNILTQAQADQAELPSAQVKVYVKKVESAYNEYHQHHQQIVAILPSNKKEEQNEKFLQFETLHEEVSIMLETLLEAQSAPPAAQQVQPPANQQPLVIQQSLPRAIPTFDGRYENWERFKIMFRDAVDRTNEAPRIKLYHLEKALVGDAAGIIDVKTIADGNYAHAWELLEERFEDQRRMIDIHIAGLLGVKKLSKEDFGELRSLVESTTSHVENLKFLDQEFTGVSELIVVHLIARALDPTTKKLWESTIKRGELPNYEDTIQFLKDRVSVLERCRDTAEEAKTQRTSVKPATRKQAFPNANAATAPSSADQRCTICDESHVTYKCSVFNGLSVSDRLAKVKQKNVCYNCLRSGHSVKSCPSKKSCSKCNKRHHTLLHLEGGAISSKPANENSANGVPGSAQPTASAVRQQSAENQPSVTAAHSNNPVNPASQVVLLTALVNVMDHQQRPCVCKALLDCGSQITGQVPSVKINLENWELPQGLRLADPSFYEPSHVDLLIGMDWFYDIMKPGCLKIHDNLPSLHDSKLGWLVGGKLFDCSSNLVLNSCAVRVDPVEELVQKFWEVEGVSSEVVLSREEEQCESQFASTHRRDDSGRFIVHLPLKDSASQLSDSRTMALRRFFMLESKLQRHPDLKAQYDAFMDEYESLGHCREVQERDDPPGVLKWHLPHHAVLRPSNTTTKCRVVFDASAKVAGLSLNDVLMTGYNVQSDLLSIILRFRRYRYVMSADVAKMYRQVAVDPAFTPLQRIFWRKSPQDPLRVLELTTVTYGTASAPFLATRSLLQLARTFPLASAVVEKNVYIDDALFGSDDFLQACELRDQLIALLQSGGMHLHKRSSNTSQLLSPIPSEDRDSCASFSESGLNEVIKTLRLMWNPSTDSFLAAFQRFVSRRGYPKEVFSHNGTNFIGARSALLELYRLFKEETTQNKIFEYCQAKQIVWKTISPNVPHFGRVWESGVRSVKTVLKKVYLSTSLTLSGLSTLLCQIETILNSRPLYSQSNDLTESEALPPGHFIANRPLLAIPEPSVVGIPTIRLSHWQHIQQHREHFRKRVVDVRTKTAFIKAQRVIRLLLEESSPAQPPGLHEAKPGQRPAIIPGRNARVPAPTRLGS</sequence>
<keyword evidence="1" id="KW-0479">Metal-binding</keyword>
<dbReference type="SUPFAM" id="SSF53098">
    <property type="entry name" value="Ribonuclease H-like"/>
    <property type="match status" value="1"/>
</dbReference>
<dbReference type="InterPro" id="IPR005312">
    <property type="entry name" value="DUF1759"/>
</dbReference>
<reference evidence="5" key="1">
    <citation type="journal article" date="2015" name="Proc. Natl. Acad. Sci. U.S.A.">
        <title>Genome sequence of the Asian Tiger mosquito, Aedes albopictus, reveals insights into its biology, genetics, and evolution.</title>
        <authorList>
            <person name="Chen X.G."/>
            <person name="Jiang X."/>
            <person name="Gu J."/>
            <person name="Xu M."/>
            <person name="Wu Y."/>
            <person name="Deng Y."/>
            <person name="Zhang C."/>
            <person name="Bonizzoni M."/>
            <person name="Dermauw W."/>
            <person name="Vontas J."/>
            <person name="Armbruster P."/>
            <person name="Huang X."/>
            <person name="Yang Y."/>
            <person name="Zhang H."/>
            <person name="He W."/>
            <person name="Peng H."/>
            <person name="Liu Y."/>
            <person name="Wu K."/>
            <person name="Chen J."/>
            <person name="Lirakis M."/>
            <person name="Topalis P."/>
            <person name="Van Leeuwen T."/>
            <person name="Hall A.B."/>
            <person name="Jiang X."/>
            <person name="Thorpe C."/>
            <person name="Mueller R.L."/>
            <person name="Sun C."/>
            <person name="Waterhouse R.M."/>
            <person name="Yan G."/>
            <person name="Tu Z.J."/>
            <person name="Fang X."/>
            <person name="James A.A."/>
        </authorList>
    </citation>
    <scope>NUCLEOTIDE SEQUENCE [LARGE SCALE GENOMIC DNA]</scope>
    <source>
        <strain evidence="5">Foshan</strain>
    </source>
</reference>
<accession>A0ABM1YQH8</accession>
<evidence type="ECO:0000313" key="5">
    <source>
        <dbReference type="Proteomes" id="UP000069940"/>
    </source>
</evidence>
<dbReference type="RefSeq" id="XP_062715303.1">
    <property type="nucleotide sequence ID" value="XM_062859319.1"/>
</dbReference>
<feature type="compositionally biased region" description="Polar residues" evidence="2">
    <location>
        <begin position="423"/>
        <end position="462"/>
    </location>
</feature>